<proteinExistence type="inferred from homology"/>
<evidence type="ECO:0000256" key="6">
    <source>
        <dbReference type="HAMAP-Rule" id="MF_01974"/>
    </source>
</evidence>
<evidence type="ECO:0000256" key="2">
    <source>
        <dbReference type="ARBA" id="ARBA00022438"/>
    </source>
</evidence>
<dbReference type="RefSeq" id="WP_149161185.1">
    <property type="nucleotide sequence ID" value="NZ_CP043505.1"/>
</dbReference>
<dbReference type="Proteomes" id="UP000324678">
    <property type="component" value="Chromosome"/>
</dbReference>
<comment type="function">
    <text evidence="1 6">Removes the N-terminal methionine from nascent proteins. The N-terminal methionine is often cleaved when the second residue in the primary sequence is small and uncharged (Met-Ala-, Cys, Gly, Pro, Ser, Thr, or Val). Requires deformylation of the N(alpha)-formylated initiator methionine before it can be hydrolyzed.</text>
</comment>
<feature type="binding site" evidence="6">
    <location>
        <position position="80"/>
    </location>
    <ligand>
        <name>substrate</name>
    </ligand>
</feature>
<comment type="similarity">
    <text evidence="6">Belongs to the peptidase M24A family. Methionine aminopeptidase type 1 subfamily.</text>
</comment>
<evidence type="ECO:0000256" key="4">
    <source>
        <dbReference type="ARBA" id="ARBA00022723"/>
    </source>
</evidence>
<dbReference type="Pfam" id="PF00557">
    <property type="entry name" value="Peptidase_M24"/>
    <property type="match status" value="1"/>
</dbReference>
<organism evidence="9 10">
    <name type="scientific">Agromyces intestinalis</name>
    <dbReference type="NCBI Taxonomy" id="2592652"/>
    <lineage>
        <taxon>Bacteria</taxon>
        <taxon>Bacillati</taxon>
        <taxon>Actinomycetota</taxon>
        <taxon>Actinomycetes</taxon>
        <taxon>Micrococcales</taxon>
        <taxon>Microbacteriaceae</taxon>
        <taxon>Agromyces</taxon>
    </lineage>
</organism>
<evidence type="ECO:0000256" key="3">
    <source>
        <dbReference type="ARBA" id="ARBA00022670"/>
    </source>
</evidence>
<dbReference type="PROSITE" id="PS00680">
    <property type="entry name" value="MAP_1"/>
    <property type="match status" value="1"/>
</dbReference>
<evidence type="ECO:0000256" key="1">
    <source>
        <dbReference type="ARBA" id="ARBA00002521"/>
    </source>
</evidence>
<feature type="binding site" evidence="6">
    <location>
        <position position="184"/>
    </location>
    <ligand>
        <name>substrate</name>
    </ligand>
</feature>
<evidence type="ECO:0000313" key="10">
    <source>
        <dbReference type="Proteomes" id="UP000324678"/>
    </source>
</evidence>
<keyword evidence="2 6" id="KW-0031">Aminopeptidase</keyword>
<dbReference type="GO" id="GO:0004239">
    <property type="term" value="F:initiator methionyl aminopeptidase activity"/>
    <property type="evidence" value="ECO:0007669"/>
    <property type="project" value="UniProtKB-UniRule"/>
</dbReference>
<name>A0A5C1YJ58_9MICO</name>
<feature type="binding site" evidence="6">
    <location>
        <position position="177"/>
    </location>
    <ligand>
        <name>a divalent metal cation</name>
        <dbReference type="ChEBI" id="CHEBI:60240"/>
        <label>2</label>
        <note>catalytic</note>
    </ligand>
</feature>
<dbReference type="EC" id="3.4.11.18" evidence="6 7"/>
<dbReference type="EMBL" id="CP043505">
    <property type="protein sequence ID" value="QEO15169.1"/>
    <property type="molecule type" value="Genomic_DNA"/>
</dbReference>
<feature type="binding site" evidence="6">
    <location>
        <position position="210"/>
    </location>
    <ligand>
        <name>a divalent metal cation</name>
        <dbReference type="ChEBI" id="CHEBI:60240"/>
        <label>2</label>
        <note>catalytic</note>
    </ligand>
</feature>
<dbReference type="HAMAP" id="MF_01974">
    <property type="entry name" value="MetAP_1"/>
    <property type="match status" value="1"/>
</dbReference>
<dbReference type="GO" id="GO:0070006">
    <property type="term" value="F:metalloaminopeptidase activity"/>
    <property type="evidence" value="ECO:0007669"/>
    <property type="project" value="UniProtKB-UniRule"/>
</dbReference>
<accession>A0A5C1YJ58</accession>
<feature type="binding site" evidence="6">
    <location>
        <position position="241"/>
    </location>
    <ligand>
        <name>a divalent metal cation</name>
        <dbReference type="ChEBI" id="CHEBI:60240"/>
        <label>2</label>
        <note>catalytic</note>
    </ligand>
</feature>
<dbReference type="InterPro" id="IPR002467">
    <property type="entry name" value="Pept_M24A_MAP1"/>
</dbReference>
<keyword evidence="4 6" id="KW-0479">Metal-binding</keyword>
<evidence type="ECO:0000313" key="9">
    <source>
        <dbReference type="EMBL" id="QEO15169.1"/>
    </source>
</evidence>
<dbReference type="OrthoDB" id="9802055at2"/>
<comment type="cofactor">
    <cofactor evidence="6">
        <name>Co(2+)</name>
        <dbReference type="ChEBI" id="CHEBI:48828"/>
    </cofactor>
    <cofactor evidence="6">
        <name>Zn(2+)</name>
        <dbReference type="ChEBI" id="CHEBI:29105"/>
    </cofactor>
    <cofactor evidence="6">
        <name>Mn(2+)</name>
        <dbReference type="ChEBI" id="CHEBI:29035"/>
    </cofactor>
    <cofactor evidence="6">
        <name>Fe(2+)</name>
        <dbReference type="ChEBI" id="CHEBI:29033"/>
    </cofactor>
    <text evidence="6">Binds 2 divalent metal cations per subunit. Has a high-affinity and a low affinity metal-binding site. The true nature of the physiological cofactor is under debate. The enzyme is active with cobalt, zinc, manganese or divalent iron ions. Most likely, methionine aminopeptidases function as mononuclear Fe(2+)-metalloproteases under physiological conditions, and the catalytically relevant metal-binding site has been assigned to the histidine-containing high-affinity site.</text>
</comment>
<feature type="binding site" evidence="6">
    <location>
        <position position="241"/>
    </location>
    <ligand>
        <name>a divalent metal cation</name>
        <dbReference type="ChEBI" id="CHEBI:60240"/>
        <label>1</label>
    </ligand>
</feature>
<feature type="binding site" evidence="6">
    <location>
        <position position="108"/>
    </location>
    <ligand>
        <name>a divalent metal cation</name>
        <dbReference type="ChEBI" id="CHEBI:60240"/>
        <label>2</label>
        <note>catalytic</note>
    </ligand>
</feature>
<dbReference type="InterPro" id="IPR036005">
    <property type="entry name" value="Creatinase/aminopeptidase-like"/>
</dbReference>
<keyword evidence="10" id="KW-1185">Reference proteome</keyword>
<feature type="domain" description="Peptidase M24" evidence="8">
    <location>
        <begin position="15"/>
        <end position="247"/>
    </location>
</feature>
<dbReference type="SUPFAM" id="SSF55920">
    <property type="entry name" value="Creatinase/aminopeptidase"/>
    <property type="match status" value="1"/>
</dbReference>
<dbReference type="AlphaFoldDB" id="A0A5C1YJ58"/>
<dbReference type="PANTHER" id="PTHR43330">
    <property type="entry name" value="METHIONINE AMINOPEPTIDASE"/>
    <property type="match status" value="1"/>
</dbReference>
<dbReference type="KEGG" id="ail:FLP10_12630"/>
<protein>
    <recommendedName>
        <fullName evidence="6 7">Methionine aminopeptidase</fullName>
        <shortName evidence="6">MAP</shortName>
        <shortName evidence="6">MetAP</shortName>
        <ecNumber evidence="6 7">3.4.11.18</ecNumber>
    </recommendedName>
    <alternativeName>
        <fullName evidence="6">Peptidase M</fullName>
    </alternativeName>
</protein>
<comment type="catalytic activity">
    <reaction evidence="6 7">
        <text>Release of N-terminal amino acids, preferentially methionine, from peptides and arylamides.</text>
        <dbReference type="EC" id="3.4.11.18"/>
    </reaction>
</comment>
<dbReference type="GO" id="GO:0046872">
    <property type="term" value="F:metal ion binding"/>
    <property type="evidence" value="ECO:0007669"/>
    <property type="project" value="UniProtKB-UniRule"/>
</dbReference>
<dbReference type="InterPro" id="IPR001714">
    <property type="entry name" value="Pept_M24_MAP"/>
</dbReference>
<reference evidence="9 10" key="1">
    <citation type="submission" date="2019-09" db="EMBL/GenBank/DDBJ databases">
        <title>Genome sequencing of strain KACC 19306.</title>
        <authorList>
            <person name="Heo J."/>
            <person name="Kim S.-J."/>
            <person name="Kim J.-S."/>
            <person name="Hong S.-B."/>
            <person name="Kwon S.-W."/>
        </authorList>
    </citation>
    <scope>NUCLEOTIDE SEQUENCE [LARGE SCALE GENOMIC DNA]</scope>
    <source>
        <strain evidence="9 10">KACC 19306</strain>
    </source>
</reference>
<evidence type="ECO:0000256" key="7">
    <source>
        <dbReference type="RuleBase" id="RU003653"/>
    </source>
</evidence>
<evidence type="ECO:0000259" key="8">
    <source>
        <dbReference type="Pfam" id="PF00557"/>
    </source>
</evidence>
<feature type="binding site" evidence="6">
    <location>
        <position position="108"/>
    </location>
    <ligand>
        <name>a divalent metal cation</name>
        <dbReference type="ChEBI" id="CHEBI:60240"/>
        <label>1</label>
    </ligand>
</feature>
<keyword evidence="3 6" id="KW-0645">Protease</keyword>
<gene>
    <name evidence="6 9" type="primary">map</name>
    <name evidence="9" type="ORF">FLP10_12630</name>
</gene>
<feature type="binding site" evidence="6">
    <location>
        <position position="97"/>
    </location>
    <ligand>
        <name>a divalent metal cation</name>
        <dbReference type="ChEBI" id="CHEBI:60240"/>
        <label>1</label>
    </ligand>
</feature>
<evidence type="ECO:0000256" key="5">
    <source>
        <dbReference type="ARBA" id="ARBA00022801"/>
    </source>
</evidence>
<dbReference type="GO" id="GO:0006508">
    <property type="term" value="P:proteolysis"/>
    <property type="evidence" value="ECO:0007669"/>
    <property type="project" value="UniProtKB-KW"/>
</dbReference>
<keyword evidence="5 6" id="KW-0378">Hydrolase</keyword>
<sequence>MFRKSIYKSPAQLRAMQPAGRATAAALAAARDGLRTGATPLELDAAAERAIVALGGQSNFKLVPGYRHTLCVSVDDAVVHGIPGERPFRPGDIVSIDGGAEVDGWNGDAAFTVVLDDPDRPDVVAARRELARVTEQSLWVGIAELARAKHLNQVGAAIEEYVRAEGEYGILTDYVGHGVGRQMHEEPPVFNYRVERRGPAVQPGLVVAIEPMIVAGGIDTFVHDDDWTVATADGADAAHVEHTVAVHADGVWVLTAEDGGAAGLAPFGIVPVPIP</sequence>
<dbReference type="NCBIfam" id="TIGR00500">
    <property type="entry name" value="met_pdase_I"/>
    <property type="match status" value="1"/>
</dbReference>
<dbReference type="GO" id="GO:0005829">
    <property type="term" value="C:cytosol"/>
    <property type="evidence" value="ECO:0007669"/>
    <property type="project" value="TreeGrafter"/>
</dbReference>
<dbReference type="InterPro" id="IPR000994">
    <property type="entry name" value="Pept_M24"/>
</dbReference>
<comment type="subunit">
    <text evidence="6">Monomer.</text>
</comment>
<dbReference type="Gene3D" id="3.90.230.10">
    <property type="entry name" value="Creatinase/methionine aminopeptidase superfamily"/>
    <property type="match status" value="1"/>
</dbReference>
<dbReference type="PRINTS" id="PR00599">
    <property type="entry name" value="MAPEPTIDASE"/>
</dbReference>
<dbReference type="PANTHER" id="PTHR43330:SF27">
    <property type="entry name" value="METHIONINE AMINOPEPTIDASE"/>
    <property type="match status" value="1"/>
</dbReference>